<evidence type="ECO:0000256" key="2">
    <source>
        <dbReference type="ARBA" id="ARBA00006228"/>
    </source>
</evidence>
<evidence type="ECO:0000256" key="5">
    <source>
        <dbReference type="ARBA" id="ARBA00022989"/>
    </source>
</evidence>
<keyword evidence="4 7" id="KW-0812">Transmembrane</keyword>
<gene>
    <name evidence="8" type="ORF">HELGO_WM34888</name>
</gene>
<keyword evidence="6 7" id="KW-0472">Membrane</keyword>
<name>A0A6S6T0Z1_9GAMM</name>
<evidence type="ECO:0000256" key="3">
    <source>
        <dbReference type="ARBA" id="ARBA00022475"/>
    </source>
</evidence>
<keyword evidence="5 7" id="KW-1133">Transmembrane helix</keyword>
<comment type="similarity">
    <text evidence="2">Belongs to the CPA3 antiporters (TC 2.A.63) subunit E family.</text>
</comment>
<keyword evidence="3" id="KW-1003">Cell membrane</keyword>
<comment type="subcellular location">
    <subcellularLocation>
        <location evidence="1">Cell membrane</location>
        <topology evidence="1">Multi-pass membrane protein</topology>
    </subcellularLocation>
</comment>
<dbReference type="PANTHER" id="PTHR34584">
    <property type="entry name" value="NA(+)/H(+) ANTIPORTER SUBUNIT E1"/>
    <property type="match status" value="1"/>
</dbReference>
<accession>A0A6S6T0Z1</accession>
<evidence type="ECO:0000313" key="8">
    <source>
        <dbReference type="EMBL" id="CAA6808872.1"/>
    </source>
</evidence>
<dbReference type="GO" id="GO:0005886">
    <property type="term" value="C:plasma membrane"/>
    <property type="evidence" value="ECO:0007669"/>
    <property type="project" value="UniProtKB-SubCell"/>
</dbReference>
<dbReference type="InterPro" id="IPR002758">
    <property type="entry name" value="Cation_antiport_E"/>
</dbReference>
<dbReference type="Pfam" id="PF01899">
    <property type="entry name" value="MNHE"/>
    <property type="match status" value="1"/>
</dbReference>
<protein>
    <submittedName>
        <fullName evidence="8">Cation transporter</fullName>
    </submittedName>
</protein>
<dbReference type="GO" id="GO:0008324">
    <property type="term" value="F:monoatomic cation transmembrane transporter activity"/>
    <property type="evidence" value="ECO:0007669"/>
    <property type="project" value="InterPro"/>
</dbReference>
<evidence type="ECO:0000256" key="1">
    <source>
        <dbReference type="ARBA" id="ARBA00004651"/>
    </source>
</evidence>
<feature type="transmembrane region" description="Helical" evidence="7">
    <location>
        <begin position="7"/>
        <end position="23"/>
    </location>
</feature>
<dbReference type="AlphaFoldDB" id="A0A6S6T0Z1"/>
<dbReference type="EMBL" id="CACVAV010000138">
    <property type="protein sequence ID" value="CAA6808872.1"/>
    <property type="molecule type" value="Genomic_DNA"/>
</dbReference>
<evidence type="ECO:0000256" key="7">
    <source>
        <dbReference type="SAM" id="Phobius"/>
    </source>
</evidence>
<dbReference type="PANTHER" id="PTHR34584:SF1">
    <property type="entry name" value="NA(+)_H(+) ANTIPORTER SUBUNIT E1"/>
    <property type="match status" value="1"/>
</dbReference>
<organism evidence="8">
    <name type="scientific">uncultured Thiotrichaceae bacterium</name>
    <dbReference type="NCBI Taxonomy" id="298394"/>
    <lineage>
        <taxon>Bacteria</taxon>
        <taxon>Pseudomonadati</taxon>
        <taxon>Pseudomonadota</taxon>
        <taxon>Gammaproteobacteria</taxon>
        <taxon>Thiotrichales</taxon>
        <taxon>Thiotrichaceae</taxon>
        <taxon>environmental samples</taxon>
    </lineage>
</organism>
<feature type="transmembrane region" description="Helical" evidence="7">
    <location>
        <begin position="29"/>
        <end position="46"/>
    </location>
</feature>
<evidence type="ECO:0000256" key="6">
    <source>
        <dbReference type="ARBA" id="ARBA00023136"/>
    </source>
</evidence>
<reference evidence="8" key="1">
    <citation type="submission" date="2020-01" db="EMBL/GenBank/DDBJ databases">
        <authorList>
            <person name="Meier V. D."/>
            <person name="Meier V D."/>
        </authorList>
    </citation>
    <scope>NUCLEOTIDE SEQUENCE</scope>
    <source>
        <strain evidence="8">HLG_WM_MAG_08</strain>
    </source>
</reference>
<sequence length="163" mass="18407">MSSYLRFLLIGLVVFWLLLSGFWDNTLLLVLGAASVLLVTYLAFRIERVYPLLSLTRMLYRLPQYTAWLFLEVIKTNVDVVKCIWLPGRYPISPALAIVPMTQQTRVGKTIYANSITLTPGTVTVRLEQGGHLLVHALTEEGIVDLRAGAMDLRVTELEEKRS</sequence>
<evidence type="ECO:0000256" key="4">
    <source>
        <dbReference type="ARBA" id="ARBA00022692"/>
    </source>
</evidence>
<proteinExistence type="inferred from homology"/>